<evidence type="ECO:0000256" key="5">
    <source>
        <dbReference type="ARBA" id="ARBA00022801"/>
    </source>
</evidence>
<dbReference type="HAMAP" id="MF_00870">
    <property type="entry name" value="FttA"/>
    <property type="match status" value="1"/>
</dbReference>
<feature type="domain" description="K Homology" evidence="13">
    <location>
        <begin position="97"/>
        <end position="167"/>
    </location>
</feature>
<dbReference type="EC" id="3.1.-.-" evidence="12"/>
<dbReference type="RefSeq" id="WP_048168048.1">
    <property type="nucleotide sequence ID" value="NZ_CP009502.1"/>
</dbReference>
<evidence type="ECO:0000259" key="15">
    <source>
        <dbReference type="SMART" id="SM01027"/>
    </source>
</evidence>
<keyword evidence="11" id="KW-0804">Transcription</keyword>
<evidence type="ECO:0000256" key="6">
    <source>
        <dbReference type="ARBA" id="ARBA00022833"/>
    </source>
</evidence>
<dbReference type="PANTHER" id="PTHR11203:SF51">
    <property type="entry name" value="CLEAVAGE AND POLYADENYLATION SPECIFICITY FACTOR"/>
    <property type="match status" value="1"/>
</dbReference>
<feature type="binding site" evidence="12">
    <location>
        <position position="246"/>
    </location>
    <ligand>
        <name>Zn(2+)</name>
        <dbReference type="ChEBI" id="CHEBI:29105"/>
        <label>2</label>
    </ligand>
</feature>
<dbReference type="GO" id="GO:0008270">
    <property type="term" value="F:zinc ion binding"/>
    <property type="evidence" value="ECO:0007669"/>
    <property type="project" value="UniProtKB-UniRule"/>
</dbReference>
<gene>
    <name evidence="12" type="primary">fttA</name>
    <name evidence="16" type="ORF">MSTHC_0951</name>
</gene>
<dbReference type="Pfam" id="PF00753">
    <property type="entry name" value="Lactamase_B"/>
    <property type="match status" value="1"/>
</dbReference>
<evidence type="ECO:0000256" key="12">
    <source>
        <dbReference type="HAMAP-Rule" id="MF_00870"/>
    </source>
</evidence>
<dbReference type="HOGENOM" id="CLU_009673_5_1_2"/>
<comment type="caution">
    <text evidence="12">Lacks conserved residue(s) required for the propagation of feature annotation.</text>
</comment>
<dbReference type="GO" id="GO:0003723">
    <property type="term" value="F:RNA binding"/>
    <property type="evidence" value="ECO:0007669"/>
    <property type="project" value="UniProtKB-UniRule"/>
</dbReference>
<dbReference type="Pfam" id="PF10996">
    <property type="entry name" value="Beta-Casp"/>
    <property type="match status" value="1"/>
</dbReference>
<dbReference type="GO" id="GO:0006353">
    <property type="term" value="P:DNA-templated transcription termination"/>
    <property type="evidence" value="ECO:0007669"/>
    <property type="project" value="UniProtKB-UniRule"/>
</dbReference>
<evidence type="ECO:0000256" key="11">
    <source>
        <dbReference type="ARBA" id="ARBA00023163"/>
    </source>
</evidence>
<dbReference type="InterPro" id="IPR009019">
    <property type="entry name" value="KH_sf_prok-type"/>
</dbReference>
<dbReference type="Pfam" id="PF07650">
    <property type="entry name" value="KH_2"/>
    <property type="match status" value="1"/>
</dbReference>
<proteinExistence type="inferred from homology"/>
<dbReference type="Gene3D" id="3.30.300.20">
    <property type="match status" value="1"/>
</dbReference>
<evidence type="ECO:0000256" key="1">
    <source>
        <dbReference type="ARBA" id="ARBA00022472"/>
    </source>
</evidence>
<dbReference type="PANTHER" id="PTHR11203">
    <property type="entry name" value="CLEAVAGE AND POLYADENYLATION SPECIFICITY FACTOR FAMILY MEMBER"/>
    <property type="match status" value="1"/>
</dbReference>
<dbReference type="CDD" id="cd02410">
    <property type="entry name" value="KH-II_CPSF_arch_rpt2"/>
    <property type="match status" value="1"/>
</dbReference>
<name>A0A0E3HA56_METTE</name>
<feature type="binding site" evidence="12">
    <location>
        <position position="247"/>
    </location>
    <ligand>
        <name>Zn(2+)</name>
        <dbReference type="ChEBI" id="CHEBI:29105"/>
        <label>2</label>
    </ligand>
</feature>
<keyword evidence="8 12" id="KW-0694">RNA-binding</keyword>
<feature type="binding site" evidence="12">
    <location>
        <position position="244"/>
    </location>
    <ligand>
        <name>Zn(2+)</name>
        <dbReference type="ChEBI" id="CHEBI:29105"/>
        <label>1</label>
    </ligand>
</feature>
<dbReference type="PROSITE" id="PS50084">
    <property type="entry name" value="KH_TYPE_1"/>
    <property type="match status" value="1"/>
</dbReference>
<feature type="region of interest" description="Metallo-beta-lactamase C-terminus" evidence="12">
    <location>
        <begin position="579"/>
        <end position="637"/>
    </location>
</feature>
<accession>A0A0E3HA56</accession>
<keyword evidence="2 12" id="KW-0540">Nuclease</keyword>
<dbReference type="EMBL" id="CP009502">
    <property type="protein sequence ID" value="AKB15269.1"/>
    <property type="molecule type" value="Genomic_DNA"/>
</dbReference>
<comment type="function">
    <text evidence="12">Terminates transcription on the whole genome. Termination is linked to FttA-mediated RNA cleavage and does not require NTP hydrolysis. Cleaves endonucleolytically at the RNA exit channel of RNA polymerase (RNAP); the 5'-3' exonuclease activity of this protein degrades the nascent RNA released from RNAP.</text>
</comment>
<dbReference type="InterPro" id="IPR019975">
    <property type="entry name" value="aCPSF1"/>
</dbReference>
<dbReference type="Proteomes" id="UP000056925">
    <property type="component" value="Chromosome"/>
</dbReference>
<keyword evidence="5 12" id="KW-0378">Hydrolase</keyword>
<evidence type="ECO:0000256" key="9">
    <source>
        <dbReference type="ARBA" id="ARBA00023015"/>
    </source>
</evidence>
<dbReference type="SUPFAM" id="SSF56281">
    <property type="entry name" value="Metallo-hydrolase/oxidoreductase"/>
    <property type="match status" value="1"/>
</dbReference>
<dbReference type="GO" id="GO:0003677">
    <property type="term" value="F:DNA binding"/>
    <property type="evidence" value="ECO:0007669"/>
    <property type="project" value="UniProtKB-KW"/>
</dbReference>
<dbReference type="Pfam" id="PF17214">
    <property type="entry name" value="KH_TffA"/>
    <property type="match status" value="1"/>
</dbReference>
<dbReference type="AlphaFoldDB" id="A0A0E3HA56"/>
<comment type="cofactor">
    <cofactor evidence="12">
        <name>Zn(2+)</name>
        <dbReference type="ChEBI" id="CHEBI:29105"/>
    </cofactor>
    <text evidence="12">Binds 2 Zn(2+) ions, which are required for nuclease activity.</text>
</comment>
<protein>
    <recommendedName>
        <fullName evidence="12">Transcription termination factor FttA</fullName>
        <ecNumber evidence="12">3.1.-.-</ecNumber>
    </recommendedName>
</protein>
<feature type="binding site" evidence="12">
    <location>
        <position position="352"/>
    </location>
    <ligand>
        <name>Zn(2+)</name>
        <dbReference type="ChEBI" id="CHEBI:29105"/>
        <label>1</label>
    </ligand>
</feature>
<evidence type="ECO:0000259" key="14">
    <source>
        <dbReference type="SMART" id="SM00849"/>
    </source>
</evidence>
<keyword evidence="6 12" id="KW-0862">Zinc</keyword>
<dbReference type="Pfam" id="PF07521">
    <property type="entry name" value="RMMBL"/>
    <property type="match status" value="1"/>
</dbReference>
<dbReference type="SMART" id="SM00849">
    <property type="entry name" value="Lactamase_B"/>
    <property type="match status" value="1"/>
</dbReference>
<dbReference type="NCBIfam" id="TIGR03675">
    <property type="entry name" value="arCOG00543"/>
    <property type="match status" value="1"/>
</dbReference>
<feature type="domain" description="Metallo-beta-lactamase" evidence="14">
    <location>
        <begin position="193"/>
        <end position="409"/>
    </location>
</feature>
<evidence type="ECO:0000256" key="10">
    <source>
        <dbReference type="ARBA" id="ARBA00023125"/>
    </source>
</evidence>
<keyword evidence="3 12" id="KW-0479">Metal-binding</keyword>
<evidence type="ECO:0000259" key="13">
    <source>
        <dbReference type="SMART" id="SM00322"/>
    </source>
</evidence>
<reference evidence="16 17" key="1">
    <citation type="submission" date="2014-07" db="EMBL/GenBank/DDBJ databases">
        <title>Methanogenic archaea and the global carbon cycle.</title>
        <authorList>
            <person name="Henriksen J.R."/>
            <person name="Luke J."/>
            <person name="Reinhart S."/>
            <person name="Benedict M.N."/>
            <person name="Youngblut N.D."/>
            <person name="Metcalf M.E."/>
            <person name="Whitaker R.J."/>
            <person name="Metcalf W.W."/>
        </authorList>
    </citation>
    <scope>NUCLEOTIDE SEQUENCE [LARGE SCALE GENOMIC DNA]</scope>
    <source>
        <strain evidence="16 17">CHTI-55</strain>
    </source>
</reference>
<dbReference type="Gene3D" id="3.30.300.230">
    <property type="match status" value="1"/>
</dbReference>
<feature type="region of interest" description="KHa" evidence="12">
    <location>
        <begin position="4"/>
        <end position="71"/>
    </location>
</feature>
<comment type="similarity">
    <text evidence="12">Belongs to the metallo-beta-lactamase superfamily. RNA-metabolizing metallo-beta-lactamase-like family. FttA subfamily.</text>
</comment>
<dbReference type="GO" id="GO:0004521">
    <property type="term" value="F:RNA endonuclease activity"/>
    <property type="evidence" value="ECO:0007669"/>
    <property type="project" value="UniProtKB-UniRule"/>
</dbReference>
<dbReference type="PATRIC" id="fig|1434121.4.peg.1197"/>
<dbReference type="InterPro" id="IPR050698">
    <property type="entry name" value="MBL"/>
</dbReference>
<sequence length="637" mass="71760">MPIEDVLLELKQKIEKNLPEGVTITDVEFEGPQLVLYTEEPRKFADDGNIIRNLAKELRTRIAMRPDPRVLATPEDSISIIEEVVPKESVITSYYFDPDSGEVIIEAEKPGLVIGKHGATLREITKQIGWIPKVARTPPIKSRTVKNIREFMRNNLKERKEILRAVGRKIHKECTSKDQWIRITSLGGCKEVGRSCFLLSTPESRVLIDCGVNVGSDENMTPYLYVPEVFPLNQIDAVVVTHAHLDHQGLVPLLFKYGYDGPVYCTPPTRDLMVLLQLDYIDVAAKEGKKIPYESGMVAKTLKHTIPLDYEEVTDIAPDIKLTFHNAGHILGSAISHFHIGDGLHNVVFTGDYKYEKTRLFDPAVNKFPRVETVVSEATYGNANAFQPSLKDAERHLQMVVKNTVERGGICLIPAFAVGRSQEVMIVLEESIRKGLIPDIPVYLDGMIWEATAIHATHPEYLNNDLRKLIFQKGQNPFLAECFRPVDSHEARQKIIENPHPCVILATSGMMNGGPVMDYFKAFAEDSRNSLVFVGYQADGTIGRRIQKGWKEIPMAGKNGSTEIIKLNMEVHVVDGFSGHSDRRQLMEYIKKMQPRPERVFTEHGDEKACVDLASSIYKKLKIETRALTNLETVRLL</sequence>
<evidence type="ECO:0000256" key="8">
    <source>
        <dbReference type="ARBA" id="ARBA00022884"/>
    </source>
</evidence>
<dbReference type="GeneID" id="41602259"/>
<dbReference type="SMART" id="SM00322">
    <property type="entry name" value="KH"/>
    <property type="match status" value="1"/>
</dbReference>
<feature type="domain" description="Beta-Casp" evidence="15">
    <location>
        <begin position="421"/>
        <end position="546"/>
    </location>
</feature>
<dbReference type="CDD" id="cd22532">
    <property type="entry name" value="KH-II_CPSF_arch_rpt1"/>
    <property type="match status" value="1"/>
</dbReference>
<dbReference type="Gene3D" id="3.40.50.10890">
    <property type="match status" value="1"/>
</dbReference>
<keyword evidence="1 12" id="KW-0806">Transcription termination</keyword>
<dbReference type="InterPro" id="IPR004087">
    <property type="entry name" value="KH_dom"/>
</dbReference>
<evidence type="ECO:0000256" key="4">
    <source>
        <dbReference type="ARBA" id="ARBA00022759"/>
    </source>
</evidence>
<dbReference type="InterPro" id="IPR022712">
    <property type="entry name" value="Beta_Casp"/>
</dbReference>
<keyword evidence="7 12" id="KW-0269">Exonuclease</keyword>
<dbReference type="KEGG" id="mthe:MSTHC_0951"/>
<dbReference type="InterPro" id="IPR001279">
    <property type="entry name" value="Metallo-B-lactamas"/>
</dbReference>
<feature type="binding site" evidence="12">
    <location>
        <position position="329"/>
    </location>
    <ligand>
        <name>Zn(2+)</name>
        <dbReference type="ChEBI" id="CHEBI:29105"/>
        <label>1</label>
    </ligand>
</feature>
<dbReference type="InterPro" id="IPR011108">
    <property type="entry name" value="RMMBL"/>
</dbReference>
<dbReference type="InterPro" id="IPR036866">
    <property type="entry name" value="RibonucZ/Hydroxyglut_hydro"/>
</dbReference>
<dbReference type="SUPFAM" id="SSF54814">
    <property type="entry name" value="Prokaryotic type KH domain (KH-domain type II)"/>
    <property type="match status" value="1"/>
</dbReference>
<dbReference type="SMART" id="SM01027">
    <property type="entry name" value="Beta-Casp"/>
    <property type="match status" value="1"/>
</dbReference>
<dbReference type="Gene3D" id="3.60.15.10">
    <property type="entry name" value="Ribonuclease Z/Hydroxyacylglutathione hydrolase-like"/>
    <property type="match status" value="1"/>
</dbReference>
<comment type="subunit">
    <text evidence="12">Homodimer. Interacts with RNA polymerase (RNAP), interacts with the Spt4-Spt5 complex.</text>
</comment>
<feature type="binding site" evidence="12">
    <location>
        <position position="352"/>
    </location>
    <ligand>
        <name>Zn(2+)</name>
        <dbReference type="ChEBI" id="CHEBI:29105"/>
        <label>2</label>
    </ligand>
</feature>
<dbReference type="InterPro" id="IPR033769">
    <property type="entry name" value="TffA_KH"/>
</dbReference>
<evidence type="ECO:0000256" key="2">
    <source>
        <dbReference type="ARBA" id="ARBA00022722"/>
    </source>
</evidence>
<evidence type="ECO:0000313" key="17">
    <source>
        <dbReference type="Proteomes" id="UP000056925"/>
    </source>
</evidence>
<evidence type="ECO:0000256" key="7">
    <source>
        <dbReference type="ARBA" id="ARBA00022839"/>
    </source>
</evidence>
<dbReference type="GO" id="GO:0004532">
    <property type="term" value="F:RNA exonuclease activity"/>
    <property type="evidence" value="ECO:0007669"/>
    <property type="project" value="UniProtKB-UniRule"/>
</dbReference>
<dbReference type="InterPro" id="IPR015946">
    <property type="entry name" value="KH_dom-like_a/b"/>
</dbReference>
<keyword evidence="10 12" id="KW-0238">DNA-binding</keyword>
<evidence type="ECO:0000313" key="16">
    <source>
        <dbReference type="EMBL" id="AKB15269.1"/>
    </source>
</evidence>
<keyword evidence="9 12" id="KW-0805">Transcription regulation</keyword>
<evidence type="ECO:0000256" key="3">
    <source>
        <dbReference type="ARBA" id="ARBA00022723"/>
    </source>
</evidence>
<feature type="binding site" evidence="12">
    <location>
        <position position="242"/>
    </location>
    <ligand>
        <name>Zn(2+)</name>
        <dbReference type="ChEBI" id="CHEBI:29105"/>
        <label>1</label>
    </ligand>
</feature>
<dbReference type="CDD" id="cd16295">
    <property type="entry name" value="TTHA0252-CPSF-like_MBL-fold"/>
    <property type="match status" value="1"/>
</dbReference>
<feature type="region of interest" description="KHb" evidence="12">
    <location>
        <begin position="72"/>
        <end position="139"/>
    </location>
</feature>
<keyword evidence="4 12" id="KW-0255">Endonuclease</keyword>
<feature type="binding site" evidence="12">
    <location>
        <position position="604"/>
    </location>
    <ligand>
        <name>Zn(2+)</name>
        <dbReference type="ChEBI" id="CHEBI:29105"/>
        <label>2</label>
    </ligand>
</feature>
<dbReference type="InterPro" id="IPR004044">
    <property type="entry name" value="KH_dom_type_2"/>
</dbReference>
<organism evidence="16 17">
    <name type="scientific">Methanosarcina thermophila CHTI-55</name>
    <dbReference type="NCBI Taxonomy" id="1434121"/>
    <lineage>
        <taxon>Archaea</taxon>
        <taxon>Methanobacteriati</taxon>
        <taxon>Methanobacteriota</taxon>
        <taxon>Stenosarchaea group</taxon>
        <taxon>Methanomicrobia</taxon>
        <taxon>Methanosarcinales</taxon>
        <taxon>Methanosarcinaceae</taxon>
        <taxon>Methanosarcina</taxon>
    </lineage>
</organism>